<feature type="domain" description="CENP-V/GFA" evidence="5">
    <location>
        <begin position="2"/>
        <end position="121"/>
    </location>
</feature>
<dbReference type="VEuPathDB" id="FungiDB:Z520_06210"/>
<dbReference type="PROSITE" id="PS51891">
    <property type="entry name" value="CENP_V_GFA"/>
    <property type="match status" value="1"/>
</dbReference>
<evidence type="ECO:0000256" key="3">
    <source>
        <dbReference type="ARBA" id="ARBA00022833"/>
    </source>
</evidence>
<dbReference type="InterPro" id="IPR006913">
    <property type="entry name" value="CENP-V/GFA"/>
</dbReference>
<dbReference type="EMBL" id="KN848072">
    <property type="protein sequence ID" value="KIX98130.1"/>
    <property type="molecule type" value="Genomic_DNA"/>
</dbReference>
<dbReference type="Gene3D" id="3.90.1590.10">
    <property type="entry name" value="glutathione-dependent formaldehyde- activating enzyme (gfa)"/>
    <property type="match status" value="1"/>
</dbReference>
<evidence type="ECO:0000313" key="6">
    <source>
        <dbReference type="EMBL" id="KIX98130.1"/>
    </source>
</evidence>
<dbReference type="Pfam" id="PF04828">
    <property type="entry name" value="GFA"/>
    <property type="match status" value="1"/>
</dbReference>
<keyword evidence="4" id="KW-0456">Lyase</keyword>
<evidence type="ECO:0000256" key="2">
    <source>
        <dbReference type="ARBA" id="ARBA00022723"/>
    </source>
</evidence>
<reference evidence="6 7" key="1">
    <citation type="submission" date="2015-01" db="EMBL/GenBank/DDBJ databases">
        <title>The Genome Sequence of Fonsecaea multimorphosa CBS 102226.</title>
        <authorList>
            <consortium name="The Broad Institute Genomics Platform"/>
            <person name="Cuomo C."/>
            <person name="de Hoog S."/>
            <person name="Gorbushina A."/>
            <person name="Stielow B."/>
            <person name="Teixiera M."/>
            <person name="Abouelleil A."/>
            <person name="Chapman S.B."/>
            <person name="Priest M."/>
            <person name="Young S.K."/>
            <person name="Wortman J."/>
            <person name="Nusbaum C."/>
            <person name="Birren B."/>
        </authorList>
    </citation>
    <scope>NUCLEOTIDE SEQUENCE [LARGE SCALE GENOMIC DNA]</scope>
    <source>
        <strain evidence="6 7">CBS 102226</strain>
    </source>
</reference>
<dbReference type="OrthoDB" id="9985472at2759"/>
<accession>A0A0D2H8E5</accession>
<keyword evidence="7" id="KW-1185">Reference proteome</keyword>
<protein>
    <recommendedName>
        <fullName evidence="5">CENP-V/GFA domain-containing protein</fullName>
    </recommendedName>
</protein>
<dbReference type="GO" id="GO:0046872">
    <property type="term" value="F:metal ion binding"/>
    <property type="evidence" value="ECO:0007669"/>
    <property type="project" value="UniProtKB-KW"/>
</dbReference>
<gene>
    <name evidence="6" type="ORF">Z520_06210</name>
</gene>
<evidence type="ECO:0000313" key="7">
    <source>
        <dbReference type="Proteomes" id="UP000053411"/>
    </source>
</evidence>
<comment type="similarity">
    <text evidence="1">Belongs to the Gfa family.</text>
</comment>
<keyword evidence="2" id="KW-0479">Metal-binding</keyword>
<evidence type="ECO:0000256" key="4">
    <source>
        <dbReference type="ARBA" id="ARBA00023239"/>
    </source>
</evidence>
<evidence type="ECO:0000259" key="5">
    <source>
        <dbReference type="PROSITE" id="PS51891"/>
    </source>
</evidence>
<name>A0A0D2H8E5_9EURO</name>
<dbReference type="SUPFAM" id="SSF51316">
    <property type="entry name" value="Mss4-like"/>
    <property type="match status" value="1"/>
</dbReference>
<dbReference type="GO" id="GO:0016846">
    <property type="term" value="F:carbon-sulfur lyase activity"/>
    <property type="evidence" value="ECO:0007669"/>
    <property type="project" value="InterPro"/>
</dbReference>
<keyword evidence="3" id="KW-0862">Zinc</keyword>
<dbReference type="PANTHER" id="PTHR33337">
    <property type="entry name" value="GFA DOMAIN-CONTAINING PROTEIN"/>
    <property type="match status" value="1"/>
</dbReference>
<dbReference type="PANTHER" id="PTHR33337:SF30">
    <property type="entry name" value="DUF636 DOMAIN PROTEIN (AFU_ORTHOLOGUE AFUA_1G03180)"/>
    <property type="match status" value="1"/>
</dbReference>
<evidence type="ECO:0000256" key="1">
    <source>
        <dbReference type="ARBA" id="ARBA00005495"/>
    </source>
</evidence>
<sequence>MVEGSCLCGNVKFNLDIDPEAVEMQTKACHCRPCRKITGAFTSLNLTVPSKSFTLTNGSLKTVKTTHVDEGFEFSLAFCPDCGSPIYAVPHWAGPQDILVIQVGTLDDASLLEKVPAVEMNVKHRLGWVKDVDGAEQKEKYV</sequence>
<dbReference type="AlphaFoldDB" id="A0A0D2H8E5"/>
<dbReference type="STRING" id="1442371.A0A0D2H8E5"/>
<dbReference type="RefSeq" id="XP_016632253.1">
    <property type="nucleotide sequence ID" value="XM_016776711.1"/>
</dbReference>
<dbReference type="GeneID" id="27711956"/>
<proteinExistence type="inferred from homology"/>
<organism evidence="6 7">
    <name type="scientific">Fonsecaea multimorphosa CBS 102226</name>
    <dbReference type="NCBI Taxonomy" id="1442371"/>
    <lineage>
        <taxon>Eukaryota</taxon>
        <taxon>Fungi</taxon>
        <taxon>Dikarya</taxon>
        <taxon>Ascomycota</taxon>
        <taxon>Pezizomycotina</taxon>
        <taxon>Eurotiomycetes</taxon>
        <taxon>Chaetothyriomycetidae</taxon>
        <taxon>Chaetothyriales</taxon>
        <taxon>Herpotrichiellaceae</taxon>
        <taxon>Fonsecaea</taxon>
    </lineage>
</organism>
<dbReference type="Proteomes" id="UP000053411">
    <property type="component" value="Unassembled WGS sequence"/>
</dbReference>
<dbReference type="InterPro" id="IPR011057">
    <property type="entry name" value="Mss4-like_sf"/>
</dbReference>